<feature type="region of interest" description="Disordered" evidence="1">
    <location>
        <begin position="126"/>
        <end position="241"/>
    </location>
</feature>
<dbReference type="Gene3D" id="2.30.30.630">
    <property type="match status" value="1"/>
</dbReference>
<protein>
    <submittedName>
        <fullName evidence="2">Uncharacterized protein</fullName>
    </submittedName>
</protein>
<evidence type="ECO:0000256" key="1">
    <source>
        <dbReference type="SAM" id="MobiDB-lite"/>
    </source>
</evidence>
<evidence type="ECO:0000313" key="3">
    <source>
        <dbReference type="Proteomes" id="UP000238348"/>
    </source>
</evidence>
<sequence length="241" mass="24516">MTPGAQFQVGDRVVVLDVVDPEGAELLPHRGAAGVVVALDYAAGCGEAFPADPVIRVRLDAGARVACWAEELAPDGTVPALRAKVARALALQLVALRGAARAGSTGAQQQLADLEDAFALVRERPGAKGPGARAARPSGIAGDPAAGRAQGAAVPRIDGDPAGAESETRVTSGRPSMAARPLRADVRSSEGSRVSGASRPPAPCGQEGPPGATGTGASNRATYRKERTKCEMKDICAKQRT</sequence>
<proteinExistence type="predicted"/>
<dbReference type="AlphaFoldDB" id="A0A2L0EX13"/>
<feature type="compositionally biased region" description="Low complexity" evidence="1">
    <location>
        <begin position="130"/>
        <end position="142"/>
    </location>
</feature>
<name>A0A2L0EX13_SORCE</name>
<dbReference type="Proteomes" id="UP000238348">
    <property type="component" value="Chromosome"/>
</dbReference>
<accession>A0A2L0EX13</accession>
<evidence type="ECO:0000313" key="2">
    <source>
        <dbReference type="EMBL" id="AUX43833.1"/>
    </source>
</evidence>
<dbReference type="EMBL" id="CP012673">
    <property type="protein sequence ID" value="AUX43833.1"/>
    <property type="molecule type" value="Genomic_DNA"/>
</dbReference>
<dbReference type="RefSeq" id="WP_104982451.1">
    <property type="nucleotide sequence ID" value="NZ_CP012673.1"/>
</dbReference>
<gene>
    <name evidence="2" type="ORF">SOCE26_052880</name>
</gene>
<organism evidence="2 3">
    <name type="scientific">Sorangium cellulosum</name>
    <name type="common">Polyangium cellulosum</name>
    <dbReference type="NCBI Taxonomy" id="56"/>
    <lineage>
        <taxon>Bacteria</taxon>
        <taxon>Pseudomonadati</taxon>
        <taxon>Myxococcota</taxon>
        <taxon>Polyangia</taxon>
        <taxon>Polyangiales</taxon>
        <taxon>Polyangiaceae</taxon>
        <taxon>Sorangium</taxon>
    </lineage>
</organism>
<feature type="compositionally biased region" description="Basic and acidic residues" evidence="1">
    <location>
        <begin position="223"/>
        <end position="241"/>
    </location>
</feature>
<reference evidence="2 3" key="1">
    <citation type="submission" date="2015-09" db="EMBL/GenBank/DDBJ databases">
        <title>Sorangium comparison.</title>
        <authorList>
            <person name="Zaburannyi N."/>
            <person name="Bunk B."/>
            <person name="Overmann J."/>
            <person name="Mueller R."/>
        </authorList>
    </citation>
    <scope>NUCLEOTIDE SEQUENCE [LARGE SCALE GENOMIC DNA]</scope>
    <source>
        <strain evidence="2 3">So ce26</strain>
    </source>
</reference>